<dbReference type="Proteomes" id="UP000015101">
    <property type="component" value="Unassembled WGS sequence"/>
</dbReference>
<keyword evidence="9" id="KW-1185">Reference proteome</keyword>
<evidence type="ECO:0000256" key="1">
    <source>
        <dbReference type="ARBA" id="ARBA00022723"/>
    </source>
</evidence>
<feature type="domain" description="C2H2-type" evidence="6">
    <location>
        <begin position="216"/>
        <end position="246"/>
    </location>
</feature>
<dbReference type="GO" id="GO:0008270">
    <property type="term" value="F:zinc ion binding"/>
    <property type="evidence" value="ECO:0007669"/>
    <property type="project" value="UniProtKB-KW"/>
</dbReference>
<accession>T1EEV6</accession>
<dbReference type="FunFam" id="3.30.160.60:FF:001848">
    <property type="entry name" value="Uncharacterized protein, isoform B"/>
    <property type="match status" value="1"/>
</dbReference>
<evidence type="ECO:0000313" key="8">
    <source>
        <dbReference type="EnsemblMetazoa" id="HelroP109653"/>
    </source>
</evidence>
<dbReference type="HOGENOM" id="CLU_880756_0_0_1"/>
<dbReference type="EMBL" id="KB095959">
    <property type="protein sequence ID" value="ESO09424.1"/>
    <property type="molecule type" value="Genomic_DNA"/>
</dbReference>
<feature type="domain" description="C2H2-type" evidence="6">
    <location>
        <begin position="188"/>
        <end position="215"/>
    </location>
</feature>
<dbReference type="PANTHER" id="PTHR24379">
    <property type="entry name" value="KRAB AND ZINC FINGER DOMAIN-CONTAINING"/>
    <property type="match status" value="1"/>
</dbReference>
<dbReference type="RefSeq" id="XP_009012517.1">
    <property type="nucleotide sequence ID" value="XM_009014269.1"/>
</dbReference>
<dbReference type="PROSITE" id="PS50157">
    <property type="entry name" value="ZINC_FINGER_C2H2_2"/>
    <property type="match status" value="3"/>
</dbReference>
<proteinExistence type="predicted"/>
<sequence length="316" mass="36380">MFYDIYCDDTYNDINYNSNTWSNSIGSDNFDSYANNFNDNSKIVENTISSDVTTETYDTLIRKENSPLPTYSSLNCVLLPSNDANETQSKPVKRQTNFVCHDCGEVLSTCYKLQAHQLKEHHKGKLFICKHCMFRSPRKKDLQAHCLSQHGDQPTGVKIYVCSCCQYKCIDKYRFEEHEAMHLGIQKFKCSLCDKAYTTRRGLKTHLKYHSANKPFKCTMCTAEFKVKSKLSDHMKLIHLEKGFKPYKCGYCDHFTAIRGNCNQHIKKNHPGLPIKVIDTVPGRKKTTVNYDYANLEGSDIDELEEISSNIKKSNH</sequence>
<dbReference type="GO" id="GO:0006357">
    <property type="term" value="P:regulation of transcription by RNA polymerase II"/>
    <property type="evidence" value="ECO:0000318"/>
    <property type="project" value="GO_Central"/>
</dbReference>
<evidence type="ECO:0000313" key="7">
    <source>
        <dbReference type="EMBL" id="ESO09424.1"/>
    </source>
</evidence>
<dbReference type="AlphaFoldDB" id="T1EEV6"/>
<dbReference type="InterPro" id="IPR013087">
    <property type="entry name" value="Znf_C2H2_type"/>
</dbReference>
<dbReference type="EnsemblMetazoa" id="HelroT109653">
    <property type="protein sequence ID" value="HelroP109653"/>
    <property type="gene ID" value="HelroG109653"/>
</dbReference>
<keyword evidence="1" id="KW-0479">Metal-binding</keyword>
<dbReference type="PROSITE" id="PS00028">
    <property type="entry name" value="ZINC_FINGER_C2H2_1"/>
    <property type="match status" value="3"/>
</dbReference>
<keyword evidence="4" id="KW-0862">Zinc</keyword>
<reference evidence="7 9" key="2">
    <citation type="journal article" date="2013" name="Nature">
        <title>Insights into bilaterian evolution from three spiralian genomes.</title>
        <authorList>
            <person name="Simakov O."/>
            <person name="Marletaz F."/>
            <person name="Cho S.J."/>
            <person name="Edsinger-Gonzales E."/>
            <person name="Havlak P."/>
            <person name="Hellsten U."/>
            <person name="Kuo D.H."/>
            <person name="Larsson T."/>
            <person name="Lv J."/>
            <person name="Arendt D."/>
            <person name="Savage R."/>
            <person name="Osoegawa K."/>
            <person name="de Jong P."/>
            <person name="Grimwood J."/>
            <person name="Chapman J.A."/>
            <person name="Shapiro H."/>
            <person name="Aerts A."/>
            <person name="Otillar R.P."/>
            <person name="Terry A.Y."/>
            <person name="Boore J.L."/>
            <person name="Grigoriev I.V."/>
            <person name="Lindberg D.R."/>
            <person name="Seaver E.C."/>
            <person name="Weisblat D.A."/>
            <person name="Putnam N.H."/>
            <person name="Rokhsar D.S."/>
        </authorList>
    </citation>
    <scope>NUCLEOTIDE SEQUENCE</scope>
</reference>
<dbReference type="PANTHER" id="PTHR24379:SF121">
    <property type="entry name" value="C2H2-TYPE DOMAIN-CONTAINING PROTEIN"/>
    <property type="match status" value="1"/>
</dbReference>
<evidence type="ECO:0000256" key="4">
    <source>
        <dbReference type="ARBA" id="ARBA00022833"/>
    </source>
</evidence>
<dbReference type="GeneID" id="20195108"/>
<dbReference type="EMBL" id="AMQM01002958">
    <property type="status" value="NOT_ANNOTATED_CDS"/>
    <property type="molecule type" value="Genomic_DNA"/>
</dbReference>
<dbReference type="InterPro" id="IPR036236">
    <property type="entry name" value="Znf_C2H2_sf"/>
</dbReference>
<name>T1EEV6_HELRO</name>
<evidence type="ECO:0000256" key="3">
    <source>
        <dbReference type="ARBA" id="ARBA00022771"/>
    </source>
</evidence>
<evidence type="ECO:0000256" key="2">
    <source>
        <dbReference type="ARBA" id="ARBA00022737"/>
    </source>
</evidence>
<reference evidence="9" key="1">
    <citation type="submission" date="2012-12" db="EMBL/GenBank/DDBJ databases">
        <authorList>
            <person name="Hellsten U."/>
            <person name="Grimwood J."/>
            <person name="Chapman J.A."/>
            <person name="Shapiro H."/>
            <person name="Aerts A."/>
            <person name="Otillar R.P."/>
            <person name="Terry A.Y."/>
            <person name="Boore J.L."/>
            <person name="Simakov O."/>
            <person name="Marletaz F."/>
            <person name="Cho S.-J."/>
            <person name="Edsinger-Gonzales E."/>
            <person name="Havlak P."/>
            <person name="Kuo D.-H."/>
            <person name="Larsson T."/>
            <person name="Lv J."/>
            <person name="Arendt D."/>
            <person name="Savage R."/>
            <person name="Osoegawa K."/>
            <person name="de Jong P."/>
            <person name="Lindberg D.R."/>
            <person name="Seaver E.C."/>
            <person name="Weisblat D.A."/>
            <person name="Putnam N.H."/>
            <person name="Grigoriev I.V."/>
            <person name="Rokhsar D.S."/>
        </authorList>
    </citation>
    <scope>NUCLEOTIDE SEQUENCE</scope>
</reference>
<dbReference type="Gene3D" id="3.30.160.60">
    <property type="entry name" value="Classic Zinc Finger"/>
    <property type="match status" value="3"/>
</dbReference>
<keyword evidence="3 5" id="KW-0863">Zinc-finger</keyword>
<dbReference type="Pfam" id="PF00096">
    <property type="entry name" value="zf-C2H2"/>
    <property type="match status" value="3"/>
</dbReference>
<dbReference type="SUPFAM" id="SSF57667">
    <property type="entry name" value="beta-beta-alpha zinc fingers"/>
    <property type="match status" value="3"/>
</dbReference>
<protein>
    <recommendedName>
        <fullName evidence="6">C2H2-type domain-containing protein</fullName>
    </recommendedName>
</protein>
<reference evidence="8" key="3">
    <citation type="submission" date="2015-06" db="UniProtKB">
        <authorList>
            <consortium name="EnsemblMetazoa"/>
        </authorList>
    </citation>
    <scope>IDENTIFICATION</scope>
</reference>
<dbReference type="CTD" id="20195108"/>
<evidence type="ECO:0000256" key="5">
    <source>
        <dbReference type="PROSITE-ProRule" id="PRU00042"/>
    </source>
</evidence>
<dbReference type="GO" id="GO:0005694">
    <property type="term" value="C:chromosome"/>
    <property type="evidence" value="ECO:0000318"/>
    <property type="project" value="GO_Central"/>
</dbReference>
<gene>
    <name evidence="8" type="primary">20195108</name>
    <name evidence="7" type="ORF">HELRODRAFT_109653</name>
</gene>
<dbReference type="eggNOG" id="KOG1721">
    <property type="taxonomic scope" value="Eukaryota"/>
</dbReference>
<dbReference type="GO" id="GO:0043035">
    <property type="term" value="F:chromatin insulator sequence binding"/>
    <property type="evidence" value="ECO:0000318"/>
    <property type="project" value="GO_Central"/>
</dbReference>
<dbReference type="OrthoDB" id="6282027at2759"/>
<dbReference type="InParanoid" id="T1EEV6"/>
<dbReference type="SMART" id="SM00355">
    <property type="entry name" value="ZnF_C2H2"/>
    <property type="match status" value="6"/>
</dbReference>
<dbReference type="OMA" id="NINEATY"/>
<keyword evidence="2" id="KW-0677">Repeat</keyword>
<dbReference type="KEGG" id="hro:HELRODRAFT_109653"/>
<feature type="domain" description="C2H2-type" evidence="6">
    <location>
        <begin position="98"/>
        <end position="127"/>
    </location>
</feature>
<evidence type="ECO:0000259" key="6">
    <source>
        <dbReference type="PROSITE" id="PS50157"/>
    </source>
</evidence>
<evidence type="ECO:0000313" key="9">
    <source>
        <dbReference type="Proteomes" id="UP000015101"/>
    </source>
</evidence>
<organism evidence="8 9">
    <name type="scientific">Helobdella robusta</name>
    <name type="common">Californian leech</name>
    <dbReference type="NCBI Taxonomy" id="6412"/>
    <lineage>
        <taxon>Eukaryota</taxon>
        <taxon>Metazoa</taxon>
        <taxon>Spiralia</taxon>
        <taxon>Lophotrochozoa</taxon>
        <taxon>Annelida</taxon>
        <taxon>Clitellata</taxon>
        <taxon>Hirudinea</taxon>
        <taxon>Rhynchobdellida</taxon>
        <taxon>Glossiphoniidae</taxon>
        <taxon>Helobdella</taxon>
    </lineage>
</organism>